<gene>
    <name evidence="1" type="primary">IRF10</name>
</gene>
<name>A0A1A8KV05_NOTKU</name>
<feature type="non-terminal residue" evidence="1">
    <location>
        <position position="1"/>
    </location>
</feature>
<dbReference type="AlphaFoldDB" id="A0A1A8KV05"/>
<evidence type="ECO:0000313" key="1">
    <source>
        <dbReference type="EMBL" id="SBR36038.1"/>
    </source>
</evidence>
<feature type="non-terminal residue" evidence="1">
    <location>
        <position position="74"/>
    </location>
</feature>
<accession>A0A1A8KV05</accession>
<reference evidence="1" key="2">
    <citation type="submission" date="2016-06" db="EMBL/GenBank/DDBJ databases">
        <title>The genome of a short-lived fish provides insights into sex chromosome evolution and the genetic control of aging.</title>
        <authorList>
            <person name="Reichwald K."/>
            <person name="Felder M."/>
            <person name="Petzold A."/>
            <person name="Koch P."/>
            <person name="Groth M."/>
            <person name="Platzer M."/>
        </authorList>
    </citation>
    <scope>NUCLEOTIDE SEQUENCE</scope>
    <source>
        <tissue evidence="1">Brain</tissue>
    </source>
</reference>
<proteinExistence type="predicted"/>
<sequence>EQSTREGADALLSDRALLWRRISRPHRTQNQKAHHGASGSLVCCRTDAETQLGTKSRKTFESLVKLSRKDDFGR</sequence>
<protein>
    <submittedName>
        <fullName evidence="1">Interferon regulatory factor 10</fullName>
    </submittedName>
</protein>
<reference evidence="1" key="1">
    <citation type="submission" date="2016-05" db="EMBL/GenBank/DDBJ databases">
        <authorList>
            <person name="Lavstsen T."/>
            <person name="Jespersen J.S."/>
        </authorList>
    </citation>
    <scope>NUCLEOTIDE SEQUENCE</scope>
    <source>
        <tissue evidence="1">Brain</tissue>
    </source>
</reference>
<dbReference type="EMBL" id="HAEE01015988">
    <property type="protein sequence ID" value="SBR36038.1"/>
    <property type="molecule type" value="Transcribed_RNA"/>
</dbReference>
<organism evidence="1">
    <name type="scientific">Nothobranchius kuhntae</name>
    <name type="common">Beira killifish</name>
    <dbReference type="NCBI Taxonomy" id="321403"/>
    <lineage>
        <taxon>Eukaryota</taxon>
        <taxon>Metazoa</taxon>
        <taxon>Chordata</taxon>
        <taxon>Craniata</taxon>
        <taxon>Vertebrata</taxon>
        <taxon>Euteleostomi</taxon>
        <taxon>Actinopterygii</taxon>
        <taxon>Neopterygii</taxon>
        <taxon>Teleostei</taxon>
        <taxon>Neoteleostei</taxon>
        <taxon>Acanthomorphata</taxon>
        <taxon>Ovalentaria</taxon>
        <taxon>Atherinomorphae</taxon>
        <taxon>Cyprinodontiformes</taxon>
        <taxon>Nothobranchiidae</taxon>
        <taxon>Nothobranchius</taxon>
    </lineage>
</organism>